<dbReference type="GO" id="GO:0016020">
    <property type="term" value="C:membrane"/>
    <property type="evidence" value="ECO:0007669"/>
    <property type="project" value="UniProtKB-SubCell"/>
</dbReference>
<keyword evidence="9" id="KW-1185">Reference proteome</keyword>
<dbReference type="Proteomes" id="UP000071392">
    <property type="component" value="Unassembled WGS sequence"/>
</dbReference>
<protein>
    <recommendedName>
        <fullName evidence="7">EamA domain-containing protein</fullName>
    </recommendedName>
</protein>
<proteinExistence type="inferred from homology"/>
<dbReference type="InterPro" id="IPR000620">
    <property type="entry name" value="EamA_dom"/>
</dbReference>
<feature type="domain" description="EamA" evidence="7">
    <location>
        <begin position="16"/>
        <end position="142"/>
    </location>
</feature>
<feature type="transmembrane region" description="Helical" evidence="6">
    <location>
        <begin position="39"/>
        <end position="60"/>
    </location>
</feature>
<evidence type="ECO:0000256" key="1">
    <source>
        <dbReference type="ARBA" id="ARBA00004141"/>
    </source>
</evidence>
<evidence type="ECO:0000256" key="5">
    <source>
        <dbReference type="ARBA" id="ARBA00023136"/>
    </source>
</evidence>
<gene>
    <name evidence="8" type="ORF">AXK12_04250</name>
</gene>
<dbReference type="SUPFAM" id="SSF103481">
    <property type="entry name" value="Multidrug resistance efflux transporter EmrE"/>
    <property type="match status" value="2"/>
</dbReference>
<dbReference type="InterPro" id="IPR050638">
    <property type="entry name" value="AA-Vitamin_Transporters"/>
</dbReference>
<dbReference type="STRING" id="1548208.AXK12_04250"/>
<feature type="transmembrane region" description="Helical" evidence="6">
    <location>
        <begin position="252"/>
        <end position="268"/>
    </location>
</feature>
<reference evidence="8 9" key="1">
    <citation type="submission" date="2016-02" db="EMBL/GenBank/DDBJ databases">
        <authorList>
            <person name="Wen L."/>
            <person name="He K."/>
            <person name="Yang H."/>
        </authorList>
    </citation>
    <scope>NUCLEOTIDE SEQUENCE [LARGE SCALE GENOMIC DNA]</scope>
    <source>
        <strain evidence="8 9">CV41</strain>
    </source>
</reference>
<dbReference type="PANTHER" id="PTHR32322:SF2">
    <property type="entry name" value="EAMA DOMAIN-CONTAINING PROTEIN"/>
    <property type="match status" value="1"/>
</dbReference>
<feature type="transmembrane region" description="Helical" evidence="6">
    <location>
        <begin position="218"/>
        <end position="240"/>
    </location>
</feature>
<evidence type="ECO:0000259" key="7">
    <source>
        <dbReference type="Pfam" id="PF00892"/>
    </source>
</evidence>
<feature type="transmembrane region" description="Helical" evidence="6">
    <location>
        <begin position="186"/>
        <end position="206"/>
    </location>
</feature>
<dbReference type="PANTHER" id="PTHR32322">
    <property type="entry name" value="INNER MEMBRANE TRANSPORTER"/>
    <property type="match status" value="1"/>
</dbReference>
<sequence>MTENKNAGAALLIPGLFVLLWSTGFIVGRLIVDSASPNIFLAIRFFLSFLLFAVIAMVLRRKFPPVTEWHKHALAGVFINGIYLGGSYWAISQGFPAALMALLGALQPAFTMVIGVAFMRENVKPIQTAGILVGLAGVAMVLFPTIGLQGTQSYTFVVPIIALVSVLSITWGTIMQKMSIAKSELLPSLAIQNASATLTAIALALLLGESRLSLNAQFLVALSWAVLILSGLGTYLLVLLVRGGSATKTTSLMLLAPPLAALEAWLLFGDKLTALQILGFGFALLGVGLCRKK</sequence>
<dbReference type="OrthoDB" id="9809509at2"/>
<feature type="transmembrane region" description="Helical" evidence="6">
    <location>
        <begin position="154"/>
        <end position="174"/>
    </location>
</feature>
<feature type="transmembrane region" description="Helical" evidence="6">
    <location>
        <begin position="97"/>
        <end position="118"/>
    </location>
</feature>
<dbReference type="Pfam" id="PF00892">
    <property type="entry name" value="EamA"/>
    <property type="match status" value="2"/>
</dbReference>
<comment type="subcellular location">
    <subcellularLocation>
        <location evidence="1">Membrane</location>
        <topology evidence="1">Multi-pass membrane protein</topology>
    </subcellularLocation>
</comment>
<organism evidence="8 9">
    <name type="scientific">Cephaloticoccus capnophilus</name>
    <dbReference type="NCBI Taxonomy" id="1548208"/>
    <lineage>
        <taxon>Bacteria</taxon>
        <taxon>Pseudomonadati</taxon>
        <taxon>Verrucomicrobiota</taxon>
        <taxon>Opitutia</taxon>
        <taxon>Opitutales</taxon>
        <taxon>Opitutaceae</taxon>
        <taxon>Cephaloticoccus</taxon>
    </lineage>
</organism>
<keyword evidence="4 6" id="KW-1133">Transmembrane helix</keyword>
<dbReference type="EMBL" id="LSZP01000032">
    <property type="protein sequence ID" value="KXU36041.1"/>
    <property type="molecule type" value="Genomic_DNA"/>
</dbReference>
<evidence type="ECO:0000256" key="4">
    <source>
        <dbReference type="ARBA" id="ARBA00022989"/>
    </source>
</evidence>
<evidence type="ECO:0000313" key="8">
    <source>
        <dbReference type="EMBL" id="KXU36041.1"/>
    </source>
</evidence>
<comment type="caution">
    <text evidence="8">The sequence shown here is derived from an EMBL/GenBank/DDBJ whole genome shotgun (WGS) entry which is preliminary data.</text>
</comment>
<keyword evidence="3 6" id="KW-0812">Transmembrane</keyword>
<dbReference type="InterPro" id="IPR037185">
    <property type="entry name" value="EmrE-like"/>
</dbReference>
<evidence type="ECO:0000256" key="6">
    <source>
        <dbReference type="SAM" id="Phobius"/>
    </source>
</evidence>
<feature type="transmembrane region" description="Helical" evidence="6">
    <location>
        <begin position="72"/>
        <end position="91"/>
    </location>
</feature>
<feature type="transmembrane region" description="Helical" evidence="6">
    <location>
        <begin position="130"/>
        <end position="148"/>
    </location>
</feature>
<accession>A0A139SNK5</accession>
<feature type="transmembrane region" description="Helical" evidence="6">
    <location>
        <begin position="274"/>
        <end position="290"/>
    </location>
</feature>
<evidence type="ECO:0000256" key="3">
    <source>
        <dbReference type="ARBA" id="ARBA00022692"/>
    </source>
</evidence>
<evidence type="ECO:0000256" key="2">
    <source>
        <dbReference type="ARBA" id="ARBA00007362"/>
    </source>
</evidence>
<keyword evidence="5 6" id="KW-0472">Membrane</keyword>
<evidence type="ECO:0000313" key="9">
    <source>
        <dbReference type="Proteomes" id="UP000071392"/>
    </source>
</evidence>
<dbReference type="RefSeq" id="WP_068711554.1">
    <property type="nucleotide sequence ID" value="NZ_LSZP01000032.1"/>
</dbReference>
<dbReference type="AlphaFoldDB" id="A0A139SNK5"/>
<name>A0A139SNK5_9BACT</name>
<feature type="transmembrane region" description="Helical" evidence="6">
    <location>
        <begin position="7"/>
        <end position="27"/>
    </location>
</feature>
<feature type="domain" description="EamA" evidence="7">
    <location>
        <begin position="160"/>
        <end position="289"/>
    </location>
</feature>
<comment type="similarity">
    <text evidence="2">Belongs to the EamA transporter family.</text>
</comment>